<name>A0A2B7X5J4_9EURO</name>
<dbReference type="Gene3D" id="3.40.390.10">
    <property type="entry name" value="Collagenase (Catalytic Domain)"/>
    <property type="match status" value="1"/>
</dbReference>
<keyword evidence="3" id="KW-0479">Metal-binding</keyword>
<evidence type="ECO:0000256" key="4">
    <source>
        <dbReference type="ARBA" id="ARBA00022801"/>
    </source>
</evidence>
<protein>
    <recommendedName>
        <fullName evidence="9">Archaemetzincin-2</fullName>
    </recommendedName>
</protein>
<evidence type="ECO:0000313" key="7">
    <source>
        <dbReference type="EMBL" id="PGH03938.1"/>
    </source>
</evidence>
<keyword evidence="2" id="KW-0645">Protease</keyword>
<gene>
    <name evidence="7" type="ORF">GX51_03774</name>
</gene>
<accession>A0A2B7X5J4</accession>
<evidence type="ECO:0000256" key="2">
    <source>
        <dbReference type="ARBA" id="ARBA00022670"/>
    </source>
</evidence>
<comment type="cofactor">
    <cofactor evidence="1">
        <name>Zn(2+)</name>
        <dbReference type="ChEBI" id="CHEBI:29105"/>
    </cofactor>
</comment>
<keyword evidence="5" id="KW-0862">Zinc</keyword>
<evidence type="ECO:0000256" key="5">
    <source>
        <dbReference type="ARBA" id="ARBA00022833"/>
    </source>
</evidence>
<dbReference type="GO" id="GO:0006508">
    <property type="term" value="P:proteolysis"/>
    <property type="evidence" value="ECO:0007669"/>
    <property type="project" value="UniProtKB-KW"/>
</dbReference>
<dbReference type="EMBL" id="PDNC01000043">
    <property type="protein sequence ID" value="PGH03938.1"/>
    <property type="molecule type" value="Genomic_DNA"/>
</dbReference>
<dbReference type="GO" id="GO:0008237">
    <property type="term" value="F:metallopeptidase activity"/>
    <property type="evidence" value="ECO:0007669"/>
    <property type="project" value="UniProtKB-KW"/>
</dbReference>
<dbReference type="OrthoDB" id="2365600at2759"/>
<evidence type="ECO:0000256" key="6">
    <source>
        <dbReference type="ARBA" id="ARBA00023049"/>
    </source>
</evidence>
<dbReference type="AlphaFoldDB" id="A0A2B7X5J4"/>
<dbReference type="Pfam" id="PF07998">
    <property type="entry name" value="Peptidase_M54"/>
    <property type="match status" value="1"/>
</dbReference>
<dbReference type="GO" id="GO:0046872">
    <property type="term" value="F:metal ion binding"/>
    <property type="evidence" value="ECO:0007669"/>
    <property type="project" value="UniProtKB-KW"/>
</dbReference>
<sequence length="457" mass="51171">MSHVEKLLSSTQCTHSQLQLLPSSHANEAGYHRPSVQERRFACLKPKDLKDGSRLTRRERKDWSKENVADMTAFPSPLVLPGDDIAIDVDYPHQSFDAWLREGDRNEIMSRKNVVYVAAPPDIDNDVSFISQWDTPRIKRGPSVTTPNVEDVLNYLKAFYHGLPVKLFPTPLSFTSWESGRTRRGSKTKSKREEPQYIGFNIGTECVRIRTRASPDETFPRQLNLDDLLDAVISMLPKDAYALLLIVKQDLYESADDTFVCGRAYGGSRVAVVSTSRYNPILDGKHNVDREHSWPASHCKDYVVKCCIDTSRPKKRTKLSSSENHDIASNDNTSSPLPAALSAHMSLTPLDLLPTTTQLAGLWLGRVCRTASHELGHCFGIDHCMYYACSMQGSASLAEDARQPPYLCPVDLAKMLRATGTTAKARYLALLSFCKRHEEIHLFAAFAAWIASRLDGV</sequence>
<keyword evidence="4" id="KW-0378">Hydrolase</keyword>
<organism evidence="7 8">
    <name type="scientific">Blastomyces parvus</name>
    <dbReference type="NCBI Taxonomy" id="2060905"/>
    <lineage>
        <taxon>Eukaryota</taxon>
        <taxon>Fungi</taxon>
        <taxon>Dikarya</taxon>
        <taxon>Ascomycota</taxon>
        <taxon>Pezizomycotina</taxon>
        <taxon>Eurotiomycetes</taxon>
        <taxon>Eurotiomycetidae</taxon>
        <taxon>Onygenales</taxon>
        <taxon>Ajellomycetaceae</taxon>
        <taxon>Blastomyces</taxon>
    </lineage>
</organism>
<evidence type="ECO:0008006" key="9">
    <source>
        <dbReference type="Google" id="ProtNLM"/>
    </source>
</evidence>
<proteinExistence type="predicted"/>
<evidence type="ECO:0000256" key="1">
    <source>
        <dbReference type="ARBA" id="ARBA00001947"/>
    </source>
</evidence>
<reference evidence="7 8" key="1">
    <citation type="submission" date="2017-10" db="EMBL/GenBank/DDBJ databases">
        <title>Comparative genomics in systemic dimorphic fungi from Ajellomycetaceae.</title>
        <authorList>
            <person name="Munoz J.F."/>
            <person name="Mcewen J.G."/>
            <person name="Clay O.K."/>
            <person name="Cuomo C.A."/>
        </authorList>
    </citation>
    <scope>NUCLEOTIDE SEQUENCE [LARGE SCALE GENOMIC DNA]</scope>
    <source>
        <strain evidence="7 8">UAMH130</strain>
    </source>
</reference>
<dbReference type="InterPro" id="IPR024079">
    <property type="entry name" value="MetalloPept_cat_dom_sf"/>
</dbReference>
<comment type="caution">
    <text evidence="7">The sequence shown here is derived from an EMBL/GenBank/DDBJ whole genome shotgun (WGS) entry which is preliminary data.</text>
</comment>
<dbReference type="Proteomes" id="UP000224080">
    <property type="component" value="Unassembled WGS sequence"/>
</dbReference>
<dbReference type="PANTHER" id="PTHR15910:SF1">
    <property type="entry name" value="ARCHAEMETZINCIN-2"/>
    <property type="match status" value="1"/>
</dbReference>
<keyword evidence="8" id="KW-1185">Reference proteome</keyword>
<dbReference type="PANTHER" id="PTHR15910">
    <property type="entry name" value="ARCHAEMETZINCIN"/>
    <property type="match status" value="1"/>
</dbReference>
<dbReference type="SUPFAM" id="SSF55486">
    <property type="entry name" value="Metalloproteases ('zincins'), catalytic domain"/>
    <property type="match status" value="2"/>
</dbReference>
<dbReference type="CDD" id="cd11375">
    <property type="entry name" value="Peptidase_M54"/>
    <property type="match status" value="1"/>
</dbReference>
<keyword evidence="6" id="KW-0482">Metalloprotease</keyword>
<evidence type="ECO:0000256" key="3">
    <source>
        <dbReference type="ARBA" id="ARBA00022723"/>
    </source>
</evidence>
<dbReference type="InterPro" id="IPR012962">
    <property type="entry name" value="Pept_M54_archaemetzincn"/>
</dbReference>
<evidence type="ECO:0000313" key="8">
    <source>
        <dbReference type="Proteomes" id="UP000224080"/>
    </source>
</evidence>